<evidence type="ECO:0000313" key="1">
    <source>
        <dbReference type="EMBL" id="EEP29063.1"/>
    </source>
</evidence>
<reference evidence="1" key="1">
    <citation type="submission" date="2009-04" db="EMBL/GenBank/DDBJ databases">
        <authorList>
            <person name="Weinstock G."/>
            <person name="Sodergren E."/>
            <person name="Clifton S."/>
            <person name="Fulton L."/>
            <person name="Fulton B."/>
            <person name="Courtney L."/>
            <person name="Fronick C."/>
            <person name="Harrison M."/>
            <person name="Strong C."/>
            <person name="Farmer C."/>
            <person name="Delahaunty K."/>
            <person name="Markovic C."/>
            <person name="Hall O."/>
            <person name="Minx P."/>
            <person name="Tomlinson C."/>
            <person name="Mitreva M."/>
            <person name="Nelson J."/>
            <person name="Hou S."/>
            <person name="Wollam A."/>
            <person name="Pepin K.H."/>
            <person name="Johnson M."/>
            <person name="Bhonagiri V."/>
            <person name="Nash W.E."/>
            <person name="Warren W."/>
            <person name="Chinwalla A."/>
            <person name="Mardis E.R."/>
            <person name="Wilson R.K."/>
        </authorList>
    </citation>
    <scope>NUCLEOTIDE SEQUENCE [LARGE SCALE GENOMIC DNA]</scope>
    <source>
        <strain evidence="1">DSM 14600</strain>
    </source>
</reference>
<comment type="caution">
    <text evidence="1">The sequence shown here is derived from an EMBL/GenBank/DDBJ whole genome shotgun (WGS) entry which is preliminary data.</text>
</comment>
<dbReference type="EMBL" id="ACIP02000001">
    <property type="protein sequence ID" value="EEP29063.1"/>
    <property type="molecule type" value="Genomic_DNA"/>
</dbReference>
<dbReference type="Proteomes" id="UP000003494">
    <property type="component" value="Unassembled WGS sequence"/>
</dbReference>
<gene>
    <name evidence="1" type="ORF">GCWU000342_00414</name>
</gene>
<dbReference type="STRING" id="626523.GCWU000342_00414"/>
<organism evidence="1 2">
    <name type="scientific">Shuttleworthella satelles DSM 14600</name>
    <dbReference type="NCBI Taxonomy" id="626523"/>
    <lineage>
        <taxon>Bacteria</taxon>
        <taxon>Bacillati</taxon>
        <taxon>Bacillota</taxon>
        <taxon>Clostridia</taxon>
        <taxon>Lachnospirales</taxon>
        <taxon>Lachnospiraceae</taxon>
        <taxon>Shuttleworthella</taxon>
    </lineage>
</organism>
<dbReference type="AlphaFoldDB" id="C4G8W6"/>
<sequence>MWARMKSELLYDRYDTEKMTVTELKELIWRYYMSYWNNRRICSANDGLPPMVKRQQYDSSLQEAV</sequence>
<proteinExistence type="predicted"/>
<accession>C4G8W6</accession>
<protein>
    <submittedName>
        <fullName evidence="1">Uncharacterized protein</fullName>
    </submittedName>
</protein>
<dbReference type="eggNOG" id="COG2801">
    <property type="taxonomic scope" value="Bacteria"/>
</dbReference>
<name>C4G8W6_9FIRM</name>
<dbReference type="HOGENOM" id="CLU_187990_0_0_9"/>
<evidence type="ECO:0000313" key="2">
    <source>
        <dbReference type="Proteomes" id="UP000003494"/>
    </source>
</evidence>
<keyword evidence="2" id="KW-1185">Reference proteome</keyword>